<comment type="subcellular location">
    <subcellularLocation>
        <location evidence="8">Cell membrane</location>
        <topology evidence="8">Peripheral membrane protein</topology>
    </subcellularLocation>
</comment>
<evidence type="ECO:0000256" key="5">
    <source>
        <dbReference type="ARBA" id="ARBA00022982"/>
    </source>
</evidence>
<keyword evidence="3 8" id="KW-0479">Metal-binding</keyword>
<dbReference type="InterPro" id="IPR017900">
    <property type="entry name" value="4Fe4S_Fe_S_CS"/>
</dbReference>
<feature type="binding site" evidence="8">
    <location>
        <position position="374"/>
    </location>
    <ligand>
        <name>[4Fe-4S] cluster</name>
        <dbReference type="ChEBI" id="CHEBI:49883"/>
        <label>2</label>
    </ligand>
</feature>
<protein>
    <recommendedName>
        <fullName evidence="8">Ion-translocating oxidoreductase complex subunit C</fullName>
        <ecNumber evidence="8">7.-.-.-</ecNumber>
    </recommendedName>
    <alternativeName>
        <fullName evidence="8">Rnf electron transport complex subunit C</fullName>
    </alternativeName>
</protein>
<keyword evidence="5 8" id="KW-0249">Electron transport</keyword>
<comment type="cofactor">
    <cofactor evidence="8">
        <name>[4Fe-4S] cluster</name>
        <dbReference type="ChEBI" id="CHEBI:49883"/>
    </cofactor>
    <text evidence="8">Binds 2 [4Fe-4S] clusters per subunit.</text>
</comment>
<evidence type="ECO:0000313" key="10">
    <source>
        <dbReference type="EMBL" id="MBO0449141.1"/>
    </source>
</evidence>
<dbReference type="Gene3D" id="3.40.50.11540">
    <property type="entry name" value="NADH-ubiquinone oxidoreductase 51kDa subunit"/>
    <property type="match status" value="1"/>
</dbReference>
<dbReference type="EMBL" id="JAFLVT010000008">
    <property type="protein sequence ID" value="MBO0449141.1"/>
    <property type="molecule type" value="Genomic_DNA"/>
</dbReference>
<keyword evidence="8" id="KW-1003">Cell membrane</keyword>
<dbReference type="InterPro" id="IPR017896">
    <property type="entry name" value="4Fe4S_Fe-S-bd"/>
</dbReference>
<dbReference type="PANTHER" id="PTHR43034">
    <property type="entry name" value="ION-TRANSLOCATING OXIDOREDUCTASE COMPLEX SUBUNIT C"/>
    <property type="match status" value="1"/>
</dbReference>
<keyword evidence="11" id="KW-1185">Reference proteome</keyword>
<keyword evidence="1 8" id="KW-0813">Transport</keyword>
<dbReference type="EC" id="7.-.-.-" evidence="8"/>
<evidence type="ECO:0000256" key="1">
    <source>
        <dbReference type="ARBA" id="ARBA00022448"/>
    </source>
</evidence>
<dbReference type="PANTHER" id="PTHR43034:SF2">
    <property type="entry name" value="ION-TRANSLOCATING OXIDOREDUCTASE COMPLEX SUBUNIT C"/>
    <property type="match status" value="1"/>
</dbReference>
<evidence type="ECO:0000256" key="3">
    <source>
        <dbReference type="ARBA" id="ARBA00022723"/>
    </source>
</evidence>
<dbReference type="InterPro" id="IPR026902">
    <property type="entry name" value="RnfC_N"/>
</dbReference>
<evidence type="ECO:0000313" key="11">
    <source>
        <dbReference type="Proteomes" id="UP000664256"/>
    </source>
</evidence>
<feature type="binding site" evidence="8">
    <location>
        <position position="370"/>
    </location>
    <ligand>
        <name>[4Fe-4S] cluster</name>
        <dbReference type="ChEBI" id="CHEBI:49883"/>
        <label>1</label>
    </ligand>
</feature>
<keyword evidence="8" id="KW-1278">Translocase</keyword>
<keyword evidence="2 8" id="KW-0004">4Fe-4S</keyword>
<keyword evidence="6 8" id="KW-0408">Iron</keyword>
<dbReference type="Pfam" id="PF01512">
    <property type="entry name" value="Complex1_51K"/>
    <property type="match status" value="1"/>
</dbReference>
<dbReference type="Pfam" id="PF13375">
    <property type="entry name" value="RnfC_N"/>
    <property type="match status" value="1"/>
</dbReference>
<organism evidence="10 11">
    <name type="scientific">Candidatus Enterococcus myersii</name>
    <dbReference type="NCBI Taxonomy" id="2815322"/>
    <lineage>
        <taxon>Bacteria</taxon>
        <taxon>Bacillati</taxon>
        <taxon>Bacillota</taxon>
        <taxon>Bacilli</taxon>
        <taxon>Lactobacillales</taxon>
        <taxon>Enterococcaceae</taxon>
        <taxon>Enterococcus</taxon>
    </lineage>
</organism>
<dbReference type="InterPro" id="IPR010208">
    <property type="entry name" value="Ion_transpt_RnfC/RsxC"/>
</dbReference>
<dbReference type="NCBIfam" id="TIGR01945">
    <property type="entry name" value="rnfC"/>
    <property type="match status" value="1"/>
</dbReference>
<dbReference type="InterPro" id="IPR037225">
    <property type="entry name" value="Nuo51_FMN-bd_sf"/>
</dbReference>
<keyword evidence="8" id="KW-0472">Membrane</keyword>
<keyword evidence="4 8" id="KW-0677">Repeat</keyword>
<dbReference type="PROSITE" id="PS51379">
    <property type="entry name" value="4FE4S_FER_2"/>
    <property type="match status" value="1"/>
</dbReference>
<dbReference type="Gene3D" id="3.10.20.600">
    <property type="match status" value="1"/>
</dbReference>
<dbReference type="PROSITE" id="PS00198">
    <property type="entry name" value="4FE4S_FER_1"/>
    <property type="match status" value="1"/>
</dbReference>
<feature type="binding site" evidence="8">
    <location>
        <position position="403"/>
    </location>
    <ligand>
        <name>[4Fe-4S] cluster</name>
        <dbReference type="ChEBI" id="CHEBI:49883"/>
        <label>2</label>
    </ligand>
</feature>
<evidence type="ECO:0000256" key="6">
    <source>
        <dbReference type="ARBA" id="ARBA00023004"/>
    </source>
</evidence>
<proteinExistence type="inferred from homology"/>
<dbReference type="InterPro" id="IPR019554">
    <property type="entry name" value="Soluble_ligand-bd"/>
</dbReference>
<comment type="caution">
    <text evidence="10">The sequence shown here is derived from an EMBL/GenBank/DDBJ whole genome shotgun (WGS) entry which is preliminary data.</text>
</comment>
<evidence type="ECO:0000256" key="7">
    <source>
        <dbReference type="ARBA" id="ARBA00023014"/>
    </source>
</evidence>
<evidence type="ECO:0000259" key="9">
    <source>
        <dbReference type="PROSITE" id="PS51379"/>
    </source>
</evidence>
<evidence type="ECO:0000256" key="8">
    <source>
        <dbReference type="HAMAP-Rule" id="MF_00461"/>
    </source>
</evidence>
<feature type="binding site" evidence="8">
    <location>
        <position position="413"/>
    </location>
    <ligand>
        <name>[4Fe-4S] cluster</name>
        <dbReference type="ChEBI" id="CHEBI:49883"/>
        <label>1</label>
    </ligand>
</feature>
<feature type="binding site" evidence="8">
    <location>
        <position position="364"/>
    </location>
    <ligand>
        <name>[4Fe-4S] cluster</name>
        <dbReference type="ChEBI" id="CHEBI:49883"/>
        <label>1</label>
    </ligand>
</feature>
<accession>A0ABS3H6Q7</accession>
<dbReference type="RefSeq" id="WP_206903304.1">
    <property type="nucleotide sequence ID" value="NZ_JAFLVT010000008.1"/>
</dbReference>
<dbReference type="SUPFAM" id="SSF142019">
    <property type="entry name" value="Nqo1 FMN-binding domain-like"/>
    <property type="match status" value="1"/>
</dbReference>
<dbReference type="Pfam" id="PF10531">
    <property type="entry name" value="SLBB"/>
    <property type="match status" value="1"/>
</dbReference>
<evidence type="ECO:0000256" key="2">
    <source>
        <dbReference type="ARBA" id="ARBA00022485"/>
    </source>
</evidence>
<dbReference type="Proteomes" id="UP000664256">
    <property type="component" value="Unassembled WGS sequence"/>
</dbReference>
<feature type="binding site" evidence="8">
    <location>
        <position position="406"/>
    </location>
    <ligand>
        <name>[4Fe-4S] cluster</name>
        <dbReference type="ChEBI" id="CHEBI:49883"/>
        <label>2</label>
    </ligand>
</feature>
<dbReference type="SUPFAM" id="SSF46548">
    <property type="entry name" value="alpha-helical ferredoxin"/>
    <property type="match status" value="1"/>
</dbReference>
<dbReference type="NCBIfam" id="NF003454">
    <property type="entry name" value="PRK05035.1"/>
    <property type="match status" value="1"/>
</dbReference>
<comment type="subunit">
    <text evidence="8">The complex is composed of six subunits: RnfA, RnfB, RnfC, RnfD, RnfE and RnfG.</text>
</comment>
<name>A0ABS3H6Q7_9ENTE</name>
<dbReference type="Gene3D" id="3.30.70.20">
    <property type="match status" value="1"/>
</dbReference>
<keyword evidence="7 8" id="KW-0411">Iron-sulfur</keyword>
<reference evidence="10 11" key="1">
    <citation type="submission" date="2021-03" db="EMBL/GenBank/DDBJ databases">
        <title>Enterococcal diversity collection.</title>
        <authorList>
            <person name="Gilmore M.S."/>
            <person name="Schwartzman J."/>
            <person name="Van Tyne D."/>
            <person name="Martin M."/>
            <person name="Earl A.M."/>
            <person name="Manson A.L."/>
            <person name="Straub T."/>
            <person name="Salamzade R."/>
            <person name="Saavedra J."/>
            <person name="Lebreton F."/>
            <person name="Prichula J."/>
            <person name="Schaufler K."/>
            <person name="Gaca A."/>
            <person name="Sgardioli B."/>
            <person name="Wagenaar J."/>
            <person name="Strong T."/>
        </authorList>
    </citation>
    <scope>NUCLEOTIDE SEQUENCE [LARGE SCALE GENOMIC DNA]</scope>
    <source>
        <strain evidence="10 11">MJM12</strain>
    </source>
</reference>
<feature type="binding site" evidence="8">
    <location>
        <position position="409"/>
    </location>
    <ligand>
        <name>[4Fe-4S] cluster</name>
        <dbReference type="ChEBI" id="CHEBI:49883"/>
        <label>2</label>
    </ligand>
</feature>
<gene>
    <name evidence="10" type="primary">rsxC</name>
    <name evidence="8" type="synonym">rnfC</name>
    <name evidence="10" type="ORF">JZO76_06275</name>
</gene>
<dbReference type="InterPro" id="IPR011538">
    <property type="entry name" value="Nuo51_FMN-bd"/>
</dbReference>
<comment type="similarity">
    <text evidence="8">Belongs to the 4Fe4S bacterial-type ferredoxin family. RnfC subfamily.</text>
</comment>
<comment type="function">
    <text evidence="8">Part of a membrane-bound complex that couples electron transfer with translocation of ions across the membrane.</text>
</comment>
<evidence type="ECO:0000256" key="4">
    <source>
        <dbReference type="ARBA" id="ARBA00022737"/>
    </source>
</evidence>
<feature type="domain" description="4Fe-4S ferredoxin-type" evidence="9">
    <location>
        <begin position="355"/>
        <end position="384"/>
    </location>
</feature>
<sequence>MKIKQFSGGFFFDASTNKLKELFQVKQNNVAYFEPEKVVIPFDQHIGSPNKLIKKVGDFVTKGEIIAKSSADISGHVHTSVTGKVIAVCEVPALGGKTQTAAVIKRDPSKNTAESLISPDFSFEKAVRAAGIVGLGGATFPTHVKLNPASHIDVKTIILNGAECEPFIASDDFLMQKESRKILRGGEIAREILGAKTILVGIEKDKPKAITAMKKAAVKIPNCHVIPLPVKYPQGGEGQLLETLIAAESPLDGRSVETGAFTINVATAFAISESVDERKALTHRYVTICGDVKMPQVICFPLGTQVKDLIDYCGGFIGTPSRVIHGGPMMGKSVTDLALPLTKGSNGIIVFNEAHDGKYPESPCIRCNRCVAVCPVRLEPQNIDLAYRSGDLFTCDQLLATACINCGCCTYVCPARRNLAANITQASGEIKQEKEALADANK</sequence>
<dbReference type="HAMAP" id="MF_00461">
    <property type="entry name" value="RsxC_RnfC"/>
    <property type="match status" value="1"/>
</dbReference>
<feature type="binding site" evidence="8">
    <location>
        <position position="367"/>
    </location>
    <ligand>
        <name>[4Fe-4S] cluster</name>
        <dbReference type="ChEBI" id="CHEBI:49883"/>
        <label>1</label>
    </ligand>
</feature>